<evidence type="ECO:0000313" key="1">
    <source>
        <dbReference type="EMBL" id="GFT00854.1"/>
    </source>
</evidence>
<evidence type="ECO:0000313" key="2">
    <source>
        <dbReference type="Proteomes" id="UP000887013"/>
    </source>
</evidence>
<proteinExistence type="predicted"/>
<protein>
    <submittedName>
        <fullName evidence="1">Uncharacterized protein</fullName>
    </submittedName>
</protein>
<accession>A0A8X6N8N1</accession>
<organism evidence="1 2">
    <name type="scientific">Nephila pilipes</name>
    <name type="common">Giant wood spider</name>
    <name type="synonym">Nephila maculata</name>
    <dbReference type="NCBI Taxonomy" id="299642"/>
    <lineage>
        <taxon>Eukaryota</taxon>
        <taxon>Metazoa</taxon>
        <taxon>Ecdysozoa</taxon>
        <taxon>Arthropoda</taxon>
        <taxon>Chelicerata</taxon>
        <taxon>Arachnida</taxon>
        <taxon>Araneae</taxon>
        <taxon>Araneomorphae</taxon>
        <taxon>Entelegynae</taxon>
        <taxon>Araneoidea</taxon>
        <taxon>Nephilidae</taxon>
        <taxon>Nephila</taxon>
    </lineage>
</organism>
<dbReference type="Proteomes" id="UP000887013">
    <property type="component" value="Unassembled WGS sequence"/>
</dbReference>
<keyword evidence="2" id="KW-1185">Reference proteome</keyword>
<reference evidence="1" key="1">
    <citation type="submission" date="2020-08" db="EMBL/GenBank/DDBJ databases">
        <title>Multicomponent nature underlies the extraordinary mechanical properties of spider dragline silk.</title>
        <authorList>
            <person name="Kono N."/>
            <person name="Nakamura H."/>
            <person name="Mori M."/>
            <person name="Yoshida Y."/>
            <person name="Ohtoshi R."/>
            <person name="Malay A.D."/>
            <person name="Moran D.A.P."/>
            <person name="Tomita M."/>
            <person name="Numata K."/>
            <person name="Arakawa K."/>
        </authorList>
    </citation>
    <scope>NUCLEOTIDE SEQUENCE</scope>
</reference>
<gene>
    <name evidence="1" type="ORF">NPIL_214711</name>
</gene>
<dbReference type="OrthoDB" id="10394240at2759"/>
<name>A0A8X6N8N1_NEPPI</name>
<dbReference type="AlphaFoldDB" id="A0A8X6N8N1"/>
<comment type="caution">
    <text evidence="1">The sequence shown here is derived from an EMBL/GenBank/DDBJ whole genome shotgun (WGS) entry which is preliminary data.</text>
</comment>
<sequence>MGPGAVMYTNGLSKSTEFSASLFTLQITQSKLPNKYITKVGIVLDMLCYVSGNIRLRNIVVETIDEISTSTTTCVIECKTSCEGMKRYVTSIMLCSSLENIN</sequence>
<dbReference type="EMBL" id="BMAW01101741">
    <property type="protein sequence ID" value="GFT00854.1"/>
    <property type="molecule type" value="Genomic_DNA"/>
</dbReference>